<dbReference type="Proteomes" id="UP000325286">
    <property type="component" value="Chromosome"/>
</dbReference>
<dbReference type="RefSeq" id="WP_084425990.1">
    <property type="nucleotide sequence ID" value="NZ_CP042914.1"/>
</dbReference>
<dbReference type="Gene3D" id="3.30.700.10">
    <property type="entry name" value="Glycoprotein, Type 4 Pilin"/>
    <property type="match status" value="1"/>
</dbReference>
<dbReference type="InterPro" id="IPR045584">
    <property type="entry name" value="Pilin-like"/>
</dbReference>
<sequence length="472" mass="50003">MSMIAKQIFQRSRSRQTLDGVGGNPNSGESGYGEFGYGAGHDMALPSLTLDPPRGRVKVRHGFTLIELMVVIGILSLLAAVTLPNVRDIIREQKFTRTAGVVQSYFDGARAKAIGEGRRYGVVIERASAESAIGRAHAVRLSYAYGPPAYTGDLAGAQAVVTNTGTLTFNPADASLLQAAAQQAQNSTPNPVISAGDSIGTGLVPAYFEIINLRFLTGAEAVPGWPAHYVGRWPVIELSSADRTAILNQYPAGTALPFRVIRKPTPSITAPLELPEGMVIDLVYSGFGLTGDDFSPLAIDNRRLDSGGSPITNRYGTLPYNPATTAPFAGGFNDFQSITIMFDSQGSVTEVRYGSPTQGSSTVFVQRERVSSNIFLMLGKNGGVYPDAPFFFDGKDNANIADFESSWIVINRQTGEVAASPLSAFGVSAAGDILHPDTGFVVASSGAPLRTRLQAAIALTRRDAAAYSAVNE</sequence>
<dbReference type="Pfam" id="PF07963">
    <property type="entry name" value="N_methyl"/>
    <property type="match status" value="1"/>
</dbReference>
<reference evidence="3 4" key="1">
    <citation type="submission" date="2019-08" db="EMBL/GenBank/DDBJ databases">
        <title>Deep-cultivation of Planctomycetes and their phenomic and genomic characterization uncovers novel biology.</title>
        <authorList>
            <person name="Wiegand S."/>
            <person name="Jogler M."/>
            <person name="Boedeker C."/>
            <person name="Pinto D."/>
            <person name="Vollmers J."/>
            <person name="Rivas-Marin E."/>
            <person name="Kohn T."/>
            <person name="Peeters S.H."/>
            <person name="Heuer A."/>
            <person name="Rast P."/>
            <person name="Oberbeckmann S."/>
            <person name="Bunk B."/>
            <person name="Jeske O."/>
            <person name="Meyerdierks A."/>
            <person name="Storesund J.E."/>
            <person name="Kallscheuer N."/>
            <person name="Luecker S."/>
            <person name="Lage O.M."/>
            <person name="Pohl T."/>
            <person name="Merkel B.J."/>
            <person name="Hornburger P."/>
            <person name="Mueller R.-W."/>
            <person name="Bruemmer F."/>
            <person name="Labrenz M."/>
            <person name="Spormann A.M."/>
            <person name="Op den Camp H."/>
            <person name="Overmann J."/>
            <person name="Amann R."/>
            <person name="Jetten M.S.M."/>
            <person name="Mascher T."/>
            <person name="Medema M.H."/>
            <person name="Devos D.P."/>
            <person name="Kaster A.-K."/>
            <person name="Ovreas L."/>
            <person name="Rohde M."/>
            <person name="Galperin M.Y."/>
            <person name="Jogler C."/>
        </authorList>
    </citation>
    <scope>NUCLEOTIDE SEQUENCE [LARGE SCALE GENOMIC DNA]</scope>
    <source>
        <strain evidence="3 4">UC8</strain>
    </source>
</reference>
<protein>
    <submittedName>
        <fullName evidence="3">Putative major pilin subunit</fullName>
    </submittedName>
</protein>
<dbReference type="AlphaFoldDB" id="A0A5B9QRF1"/>
<dbReference type="NCBIfam" id="TIGR02532">
    <property type="entry name" value="IV_pilin_GFxxxE"/>
    <property type="match status" value="1"/>
</dbReference>
<dbReference type="KEGG" id="rul:UC8_25360"/>
<evidence type="ECO:0000313" key="3">
    <source>
        <dbReference type="EMBL" id="QEG40522.1"/>
    </source>
</evidence>
<keyword evidence="2" id="KW-0812">Transmembrane</keyword>
<dbReference type="OrthoDB" id="270125at2"/>
<keyword evidence="2" id="KW-1133">Transmembrane helix</keyword>
<feature type="compositionally biased region" description="Gly residues" evidence="1">
    <location>
        <begin position="20"/>
        <end position="33"/>
    </location>
</feature>
<dbReference type="SUPFAM" id="SSF54523">
    <property type="entry name" value="Pili subunits"/>
    <property type="match status" value="1"/>
</dbReference>
<feature type="region of interest" description="Disordered" evidence="1">
    <location>
        <begin position="9"/>
        <end position="33"/>
    </location>
</feature>
<dbReference type="EMBL" id="CP042914">
    <property type="protein sequence ID" value="QEG40522.1"/>
    <property type="molecule type" value="Genomic_DNA"/>
</dbReference>
<organism evidence="3 4">
    <name type="scientific">Roseimaritima ulvae</name>
    <dbReference type="NCBI Taxonomy" id="980254"/>
    <lineage>
        <taxon>Bacteria</taxon>
        <taxon>Pseudomonadati</taxon>
        <taxon>Planctomycetota</taxon>
        <taxon>Planctomycetia</taxon>
        <taxon>Pirellulales</taxon>
        <taxon>Pirellulaceae</taxon>
        <taxon>Roseimaritima</taxon>
    </lineage>
</organism>
<name>A0A5B9QRF1_9BACT</name>
<evidence type="ECO:0000313" key="4">
    <source>
        <dbReference type="Proteomes" id="UP000325286"/>
    </source>
</evidence>
<gene>
    <name evidence="3" type="ORF">UC8_25360</name>
</gene>
<feature type="transmembrane region" description="Helical" evidence="2">
    <location>
        <begin position="63"/>
        <end position="83"/>
    </location>
</feature>
<proteinExistence type="predicted"/>
<keyword evidence="2" id="KW-0472">Membrane</keyword>
<evidence type="ECO:0000256" key="1">
    <source>
        <dbReference type="SAM" id="MobiDB-lite"/>
    </source>
</evidence>
<dbReference type="InterPro" id="IPR012902">
    <property type="entry name" value="N_methyl_site"/>
</dbReference>
<dbReference type="PROSITE" id="PS00409">
    <property type="entry name" value="PROKAR_NTER_METHYL"/>
    <property type="match status" value="1"/>
</dbReference>
<accession>A0A5B9QRF1</accession>
<evidence type="ECO:0000256" key="2">
    <source>
        <dbReference type="SAM" id="Phobius"/>
    </source>
</evidence>
<keyword evidence="4" id="KW-1185">Reference proteome</keyword>